<accession>A0A8H3IJF7</accession>
<evidence type="ECO:0000256" key="1">
    <source>
        <dbReference type="SAM" id="Coils"/>
    </source>
</evidence>
<dbReference type="OrthoDB" id="10688638at2759"/>
<feature type="region of interest" description="Disordered" evidence="2">
    <location>
        <begin position="77"/>
        <end position="226"/>
    </location>
</feature>
<reference evidence="3" key="1">
    <citation type="submission" date="2021-03" db="EMBL/GenBank/DDBJ databases">
        <authorList>
            <person name="Tagirdzhanova G."/>
        </authorList>
    </citation>
    <scope>NUCLEOTIDE SEQUENCE</scope>
</reference>
<feature type="region of interest" description="Disordered" evidence="2">
    <location>
        <begin position="824"/>
        <end position="983"/>
    </location>
</feature>
<feature type="compositionally biased region" description="Polar residues" evidence="2">
    <location>
        <begin position="125"/>
        <end position="136"/>
    </location>
</feature>
<feature type="compositionally biased region" description="Polar residues" evidence="2">
    <location>
        <begin position="79"/>
        <end position="99"/>
    </location>
</feature>
<keyword evidence="1" id="KW-0175">Coiled coil</keyword>
<gene>
    <name evidence="3" type="ORF">HETSPECPRED_004405</name>
</gene>
<dbReference type="AlphaFoldDB" id="A0A8H3IJF7"/>
<evidence type="ECO:0000313" key="3">
    <source>
        <dbReference type="EMBL" id="CAF9921008.1"/>
    </source>
</evidence>
<dbReference type="Proteomes" id="UP000664521">
    <property type="component" value="Unassembled WGS sequence"/>
</dbReference>
<feature type="compositionally biased region" description="Basic and acidic residues" evidence="2">
    <location>
        <begin position="780"/>
        <end position="793"/>
    </location>
</feature>
<feature type="compositionally biased region" description="Polar residues" evidence="2">
    <location>
        <begin position="550"/>
        <end position="566"/>
    </location>
</feature>
<feature type="compositionally biased region" description="Low complexity" evidence="2">
    <location>
        <begin position="480"/>
        <end position="495"/>
    </location>
</feature>
<dbReference type="EMBL" id="CAJPDS010000027">
    <property type="protein sequence ID" value="CAF9921008.1"/>
    <property type="molecule type" value="Genomic_DNA"/>
</dbReference>
<evidence type="ECO:0000256" key="2">
    <source>
        <dbReference type="SAM" id="MobiDB-lite"/>
    </source>
</evidence>
<feature type="region of interest" description="Disordered" evidence="2">
    <location>
        <begin position="591"/>
        <end position="612"/>
    </location>
</feature>
<feature type="compositionally biased region" description="Polar residues" evidence="2">
    <location>
        <begin position="159"/>
        <end position="178"/>
    </location>
</feature>
<organism evidence="3 4">
    <name type="scientific">Heterodermia speciosa</name>
    <dbReference type="NCBI Taxonomy" id="116794"/>
    <lineage>
        <taxon>Eukaryota</taxon>
        <taxon>Fungi</taxon>
        <taxon>Dikarya</taxon>
        <taxon>Ascomycota</taxon>
        <taxon>Pezizomycotina</taxon>
        <taxon>Lecanoromycetes</taxon>
        <taxon>OSLEUM clade</taxon>
        <taxon>Lecanoromycetidae</taxon>
        <taxon>Caliciales</taxon>
        <taxon>Physciaceae</taxon>
        <taxon>Heterodermia</taxon>
    </lineage>
</organism>
<protein>
    <submittedName>
        <fullName evidence="3">Uncharacterized protein</fullName>
    </submittedName>
</protein>
<feature type="compositionally biased region" description="Polar residues" evidence="2">
    <location>
        <begin position="353"/>
        <end position="386"/>
    </location>
</feature>
<name>A0A8H3IJF7_9LECA</name>
<evidence type="ECO:0000313" key="4">
    <source>
        <dbReference type="Proteomes" id="UP000664521"/>
    </source>
</evidence>
<feature type="region of interest" description="Disordered" evidence="2">
    <location>
        <begin position="546"/>
        <end position="566"/>
    </location>
</feature>
<feature type="coiled-coil region" evidence="1">
    <location>
        <begin position="253"/>
        <end position="280"/>
    </location>
</feature>
<feature type="region of interest" description="Disordered" evidence="2">
    <location>
        <begin position="763"/>
        <end position="806"/>
    </location>
</feature>
<feature type="compositionally biased region" description="Basic and acidic residues" evidence="2">
    <location>
        <begin position="910"/>
        <end position="928"/>
    </location>
</feature>
<comment type="caution">
    <text evidence="3">The sequence shown here is derived from an EMBL/GenBank/DDBJ whole genome shotgun (WGS) entry which is preliminary data.</text>
</comment>
<feature type="region of interest" description="Disordered" evidence="2">
    <location>
        <begin position="474"/>
        <end position="497"/>
    </location>
</feature>
<keyword evidence="4" id="KW-1185">Reference proteome</keyword>
<feature type="compositionally biased region" description="Basic and acidic residues" evidence="2">
    <location>
        <begin position="935"/>
        <end position="947"/>
    </location>
</feature>
<sequence>MFPFGAPIIWYPPNPMTPGVYQDSHQVQSRRSIVYPPQQLHQHMQQPVNNVIQSQGSSYTPGHSSLQPALEATYHRQRQNTTGATQRVRTQGSAGSNPSARMGPHGPRRGGSQQPSNPDPRDLANPTSQVSVSQGHDQPGSETKVDHTAGTRNGVVNGKTVNATHDSDNISRAPSGQEGSLVDPALTSGIPARPNHDPENPSLLSSPCAGGPRHNPGTAGSSQNSSFLSMSINELRTRGMALYERMNSGEKLTAAESEELKMIKEAVQRAKDQFKKTQTAQDSSPYVGHLQQANSLVSSAPPQHTQNPQISIDEIRMRFVQLQEKQKSHGLTALEFQDFRALGECLRRQYSGHQQGNLQAAGNNAVPSPSRAPSSQHQSTVVSPSVESMLEVSEHRPCTPQHVFESQQDPRHRPDLLRSHSSANDFGNGAEAQFQSPSIVQEPFALSNMRTAGQASGAQNSDVRYNSIQGYNTNQTAGLPAQQSQSAAPQTQQYQGPVRRQPYNVQGQFAPSQPQLQNMSYQGPLPPRTQAMVQMPAFQAGIMPPPPQNPSLRQDVSRHPSASPSCHVTGAGYQQLMTCGPSPMTSLAGQKHSLYGHNGNEGTQDRNEVQNPAKRARLDAPLEAKLSVGQVQASLKQTQNPASDTTRVQEQPTITLPLGNLDPETAQEVLGKAIKIMQNGSTLTPTPPGMKAFILPPRSFIAFRTPGSSLISMGFSDTIDTHNWKIAAPSFRRGLEAGKQHELKMQAGVPDENIRVAVFDDRQSKLEPVSKPVQSSPINAEHEGRTDDTKIGRDQGAIAGNEDTQVKSSTSEVAAITVTAQTQSPGATAGLKRPLSAVQEGVSPVENSNHRAKRAATATPKNDSLAADDCHKAELAKVSPKESTAVLPSSDERAPVPSPEGQPSRPWVPTREEAKEADLDAHIDREIENWNARPRSPEKTDGWEDWHGMFNWQDTDDEGDSPSSEAHGVDEPSDNDGQLGKSS</sequence>
<feature type="region of interest" description="Disordered" evidence="2">
    <location>
        <begin position="353"/>
        <end position="430"/>
    </location>
</feature>
<feature type="compositionally biased region" description="Basic and acidic residues" evidence="2">
    <location>
        <begin position="408"/>
        <end position="418"/>
    </location>
</feature>
<proteinExistence type="predicted"/>